<evidence type="ECO:0000256" key="1">
    <source>
        <dbReference type="SAM" id="Coils"/>
    </source>
</evidence>
<evidence type="ECO:0000313" key="4">
    <source>
        <dbReference type="WBParaSite" id="PSAMB.scaffold15047size1697.g36349.t1"/>
    </source>
</evidence>
<feature type="region of interest" description="Disordered" evidence="2">
    <location>
        <begin position="87"/>
        <end position="167"/>
    </location>
</feature>
<evidence type="ECO:0000256" key="2">
    <source>
        <dbReference type="SAM" id="MobiDB-lite"/>
    </source>
</evidence>
<sequence>MYRGSGVRTKGSKRGRGGQRSTWNEACDAPAETTYYQKRRNSFTRKLPLLDPPEHPYDHRRKKHALANKVGASRFNWKQADATCHYTPSHLVYPPADSQSQDQLEDDPSGYGQAASFCGQEERNQSPSAFSDDYGQESKITSEDPWSDEYQGRESERSHSERDVDERLEKMRKELSDYARDERIYKTQLKEYRAQNHELLLCRSGQMKTIKKLKADLVEWAKRKEADGMKISQLTKQLEAKYNEAASRDIEQSKRIVQLEAELLAATKKAELSAKEALDEHLNRLKEQLVASSYLPD</sequence>
<name>A0A914V3H8_9BILA</name>
<protein>
    <submittedName>
        <fullName evidence="4">Uncharacterized protein</fullName>
    </submittedName>
</protein>
<keyword evidence="3" id="KW-1185">Reference proteome</keyword>
<accession>A0A914V3H8</accession>
<keyword evidence="1" id="KW-0175">Coiled coil</keyword>
<dbReference type="AlphaFoldDB" id="A0A914V3H8"/>
<feature type="compositionally biased region" description="Basic and acidic residues" evidence="2">
    <location>
        <begin position="150"/>
        <end position="167"/>
    </location>
</feature>
<reference evidence="4" key="1">
    <citation type="submission" date="2022-11" db="UniProtKB">
        <authorList>
            <consortium name="WormBaseParasite"/>
        </authorList>
    </citation>
    <scope>IDENTIFICATION</scope>
</reference>
<dbReference type="WBParaSite" id="PSAMB.scaffold15047size1697.g36349.t1">
    <property type="protein sequence ID" value="PSAMB.scaffold15047size1697.g36349.t1"/>
    <property type="gene ID" value="PSAMB.scaffold15047size1697.g36349"/>
</dbReference>
<dbReference type="Proteomes" id="UP000887566">
    <property type="component" value="Unplaced"/>
</dbReference>
<proteinExistence type="predicted"/>
<feature type="coiled-coil region" evidence="1">
    <location>
        <begin position="256"/>
        <end position="288"/>
    </location>
</feature>
<feature type="region of interest" description="Disordered" evidence="2">
    <location>
        <begin position="1"/>
        <end position="66"/>
    </location>
</feature>
<evidence type="ECO:0000313" key="3">
    <source>
        <dbReference type="Proteomes" id="UP000887566"/>
    </source>
</evidence>
<organism evidence="3 4">
    <name type="scientific">Plectus sambesii</name>
    <dbReference type="NCBI Taxonomy" id="2011161"/>
    <lineage>
        <taxon>Eukaryota</taxon>
        <taxon>Metazoa</taxon>
        <taxon>Ecdysozoa</taxon>
        <taxon>Nematoda</taxon>
        <taxon>Chromadorea</taxon>
        <taxon>Plectida</taxon>
        <taxon>Plectina</taxon>
        <taxon>Plectoidea</taxon>
        <taxon>Plectidae</taxon>
        <taxon>Plectus</taxon>
    </lineage>
</organism>